<dbReference type="Proteomes" id="UP000515159">
    <property type="component" value="Chromosome 10"/>
</dbReference>
<feature type="region of interest" description="Disordered" evidence="1">
    <location>
        <begin position="554"/>
        <end position="584"/>
    </location>
</feature>
<dbReference type="PANTHER" id="PTHR10334">
    <property type="entry name" value="CYSTEINE-RICH SECRETORY PROTEIN-RELATED"/>
    <property type="match status" value="1"/>
</dbReference>
<proteinExistence type="predicted"/>
<dbReference type="InterPro" id="IPR035940">
    <property type="entry name" value="CAP_sf"/>
</dbReference>
<organism evidence="3 4">
    <name type="scientific">Geotrypetes seraphini</name>
    <name type="common">Gaboon caecilian</name>
    <name type="synonym">Caecilia seraphini</name>
    <dbReference type="NCBI Taxonomy" id="260995"/>
    <lineage>
        <taxon>Eukaryota</taxon>
        <taxon>Metazoa</taxon>
        <taxon>Chordata</taxon>
        <taxon>Craniata</taxon>
        <taxon>Vertebrata</taxon>
        <taxon>Euteleostomi</taxon>
        <taxon>Amphibia</taxon>
        <taxon>Gymnophiona</taxon>
        <taxon>Geotrypetes</taxon>
    </lineage>
</organism>
<evidence type="ECO:0000313" key="4">
    <source>
        <dbReference type="RefSeq" id="XP_033817962.1"/>
    </source>
</evidence>
<dbReference type="RefSeq" id="XP_033817962.1">
    <property type="nucleotide sequence ID" value="XM_033962071.1"/>
</dbReference>
<dbReference type="GeneID" id="117368424"/>
<dbReference type="AlphaFoldDB" id="A0A6P8SHQ4"/>
<dbReference type="KEGG" id="gsh:117368424"/>
<dbReference type="GO" id="GO:0005576">
    <property type="term" value="C:extracellular region"/>
    <property type="evidence" value="ECO:0007669"/>
    <property type="project" value="InterPro"/>
</dbReference>
<dbReference type="InParanoid" id="A0A6P8SHQ4"/>
<dbReference type="InterPro" id="IPR001283">
    <property type="entry name" value="CRISP-related"/>
</dbReference>
<feature type="domain" description="SCP" evidence="2">
    <location>
        <begin position="213"/>
        <end position="346"/>
    </location>
</feature>
<feature type="domain" description="SCP" evidence="2">
    <location>
        <begin position="21"/>
        <end position="154"/>
    </location>
</feature>
<dbReference type="InterPro" id="IPR034113">
    <property type="entry name" value="SCP_GAPR1-like"/>
</dbReference>
<dbReference type="PRINTS" id="PR00837">
    <property type="entry name" value="V5TPXLIKE"/>
</dbReference>
<dbReference type="Gene3D" id="3.40.33.10">
    <property type="entry name" value="CAP"/>
    <property type="match status" value="5"/>
</dbReference>
<name>A0A6P8SHQ4_GEOSA</name>
<feature type="domain" description="SCP" evidence="2">
    <location>
        <begin position="764"/>
        <end position="897"/>
    </location>
</feature>
<evidence type="ECO:0000313" key="3">
    <source>
        <dbReference type="Proteomes" id="UP000515159"/>
    </source>
</evidence>
<feature type="compositionally biased region" description="Basic and acidic residues" evidence="1">
    <location>
        <begin position="379"/>
        <end position="390"/>
    </location>
</feature>
<reference evidence="4" key="1">
    <citation type="submission" date="2025-08" db="UniProtKB">
        <authorList>
            <consortium name="RefSeq"/>
        </authorList>
    </citation>
    <scope>IDENTIFICATION</scope>
</reference>
<dbReference type="InterPro" id="IPR018244">
    <property type="entry name" value="Allrgn_V5/Tpx1_CS"/>
</dbReference>
<keyword evidence="3" id="KW-1185">Reference proteome</keyword>
<gene>
    <name evidence="4" type="primary">LOC117368424</name>
</gene>
<feature type="region of interest" description="Disordered" evidence="1">
    <location>
        <begin position="174"/>
        <end position="202"/>
    </location>
</feature>
<feature type="domain" description="SCP" evidence="2">
    <location>
        <begin position="406"/>
        <end position="539"/>
    </location>
</feature>
<dbReference type="Pfam" id="PF00188">
    <property type="entry name" value="CAP"/>
    <property type="match status" value="5"/>
</dbReference>
<feature type="domain" description="SCP" evidence="2">
    <location>
        <begin position="586"/>
        <end position="719"/>
    </location>
</feature>
<dbReference type="SUPFAM" id="SSF55797">
    <property type="entry name" value="PR-1-like"/>
    <property type="match status" value="5"/>
</dbReference>
<protein>
    <submittedName>
        <fullName evidence="4">Uncharacterized protein LOC117368424</fullName>
    </submittedName>
</protein>
<dbReference type="PROSITE" id="PS01009">
    <property type="entry name" value="CRISP_1"/>
    <property type="match status" value="4"/>
</dbReference>
<dbReference type="InterPro" id="IPR014044">
    <property type="entry name" value="CAP_dom"/>
</dbReference>
<dbReference type="OrthoDB" id="337038at2759"/>
<feature type="region of interest" description="Disordered" evidence="1">
    <location>
        <begin position="372"/>
        <end position="395"/>
    </location>
</feature>
<feature type="compositionally biased region" description="Basic and acidic residues" evidence="1">
    <location>
        <begin position="175"/>
        <end position="198"/>
    </location>
</feature>
<dbReference type="CDD" id="cd05382">
    <property type="entry name" value="CAP_GAPR1-like"/>
    <property type="match status" value="5"/>
</dbReference>
<evidence type="ECO:0000256" key="1">
    <source>
        <dbReference type="SAM" id="MobiDB-lite"/>
    </source>
</evidence>
<dbReference type="SMART" id="SM00198">
    <property type="entry name" value="SCP"/>
    <property type="match status" value="5"/>
</dbReference>
<dbReference type="FunFam" id="3.40.33.10:FF:000002">
    <property type="entry name" value="Golgi-associated plant pathogenesis-related protein 1"/>
    <property type="match status" value="5"/>
</dbReference>
<evidence type="ECO:0000259" key="2">
    <source>
        <dbReference type="SMART" id="SM00198"/>
    </source>
</evidence>
<accession>A0A6P8SHQ4</accession>
<sequence length="910" mass="101862">MAFSKKFAGLRLRDQGDSWNQFEKDFLTSHNTYRKQHGAPALELSRVLCQSAQKWADHLLSIQTLQHSSTDHGENLFYKYSSSTCKMPGQEPVDSWYNEIKNYNFSRPGFSGNTGHFTQVVWKDSKEVGVGMATDGKGLFFVVGQYNPAGNITNVGYFEKNVLPPMTGVFNDSGFSDRWRPTSQRNEDPEPSKNRTEPGKITVDYSKQGNWNQFEKDFLTAHNIYRKQHGTPALELSRDLCQSAQKWAKHLLSIRTLQHSGTDHGENLFYKYSSSAREMSGQDPVESWYSEIKNYDFGRPGFHSNTGHFTQVVWKDSREVGIGMATNGEGLFFVVGQYNPAGNITNVGYFEKNVLPPMTNISSDSGFSDKWRPFSNRNQDVEPSKSRTEPGKITVDYGRHGKTESHFEQEAIETHNAYRRQHGAPPLRLNQELGKACQKWADHLLSLGALQHSNTTLGENIWYKWNASNQDASGMEVVDTWYSEIKDYNFSKPGFQSNTGHFTQVIWKDSKEFGIAKSIDGKGMVIVVAQYSPAGNITNPGYFQKNVLPKGMPLLTGAGPDDNGTTGPSPGSWIGDKKSPSTSSEDFVQDFLKVNNMYRLRHGAKPLSLNQKMSNEAQTWAEHLLSQKTLKHSDTSYGENIWAKTGGPSTILTGQEVADTWYKELKNYDFSNPNHQAVTGHFTQMIWRGSKEVGVGNATNGKGMFVVVALYNPAGNITNPGYYSHNVLPAGSKVTEGDEEDSPGKATAITTAIVVPVAEREHKAFMKELLSEHNKYRSLHGARALVLSSDLAHEAQKWAEHLVSICALRNSDTQHGENLWYRWSTDASIPTGKEVAESWYNEIQKYNFSKPEFQKGAGNFTQMIWKSSVQAGFGLATDSKGMYIVVGFYNPAGNIANKGYFEDNVLPKKK</sequence>